<gene>
    <name evidence="1" type="ORF">TSAR_002157</name>
</gene>
<dbReference type="SUPFAM" id="SSF50630">
    <property type="entry name" value="Acid proteases"/>
    <property type="match status" value="1"/>
</dbReference>
<evidence type="ECO:0000313" key="2">
    <source>
        <dbReference type="Proteomes" id="UP000215335"/>
    </source>
</evidence>
<dbReference type="Proteomes" id="UP000215335">
    <property type="component" value="Unassembled WGS sequence"/>
</dbReference>
<evidence type="ECO:0000313" key="1">
    <source>
        <dbReference type="EMBL" id="OXU18168.1"/>
    </source>
</evidence>
<dbReference type="Gene3D" id="2.40.70.10">
    <property type="entry name" value="Acid Proteases"/>
    <property type="match status" value="1"/>
</dbReference>
<name>A0A232EIM6_9HYME</name>
<dbReference type="AlphaFoldDB" id="A0A232EIM6"/>
<reference evidence="1 2" key="1">
    <citation type="journal article" date="2017" name="Curr. Biol.">
        <title>The Evolution of Venom by Co-option of Single-Copy Genes.</title>
        <authorList>
            <person name="Martinson E.O."/>
            <person name="Mrinalini"/>
            <person name="Kelkar Y.D."/>
            <person name="Chang C.H."/>
            <person name="Werren J.H."/>
        </authorList>
    </citation>
    <scope>NUCLEOTIDE SEQUENCE [LARGE SCALE GENOMIC DNA]</scope>
    <source>
        <strain evidence="1 2">Alberta</strain>
        <tissue evidence="1">Whole body</tissue>
    </source>
</reference>
<dbReference type="STRING" id="543379.A0A232EIM6"/>
<organism evidence="1 2">
    <name type="scientific">Trichomalopsis sarcophagae</name>
    <dbReference type="NCBI Taxonomy" id="543379"/>
    <lineage>
        <taxon>Eukaryota</taxon>
        <taxon>Metazoa</taxon>
        <taxon>Ecdysozoa</taxon>
        <taxon>Arthropoda</taxon>
        <taxon>Hexapoda</taxon>
        <taxon>Insecta</taxon>
        <taxon>Pterygota</taxon>
        <taxon>Neoptera</taxon>
        <taxon>Endopterygota</taxon>
        <taxon>Hymenoptera</taxon>
        <taxon>Apocrita</taxon>
        <taxon>Proctotrupomorpha</taxon>
        <taxon>Chalcidoidea</taxon>
        <taxon>Pteromalidae</taxon>
        <taxon>Pteromalinae</taxon>
        <taxon>Trichomalopsis</taxon>
    </lineage>
</organism>
<dbReference type="InterPro" id="IPR021109">
    <property type="entry name" value="Peptidase_aspartic_dom_sf"/>
</dbReference>
<evidence type="ECO:0008006" key="3">
    <source>
        <dbReference type="Google" id="ProtNLM"/>
    </source>
</evidence>
<comment type="caution">
    <text evidence="1">The sequence shown here is derived from an EMBL/GenBank/DDBJ whole genome shotgun (WGS) entry which is preliminary data.</text>
</comment>
<keyword evidence="2" id="KW-1185">Reference proteome</keyword>
<protein>
    <recommendedName>
        <fullName evidence="3">Peptidase A2 domain-containing protein</fullName>
    </recommendedName>
</protein>
<dbReference type="EMBL" id="NNAY01004230">
    <property type="protein sequence ID" value="OXU18168.1"/>
    <property type="molecule type" value="Genomic_DNA"/>
</dbReference>
<sequence length="244" mass="28098">MGNQQIFDHEIRRYYDAPPYPDSNIMVRPKENQMHPMQNQGTYQVQNQQMPGNPNQRHYQEQLQAYNENKNANPTDPSDNQPKEPVMAILSMPERYQECGPQTDNKATAVRIRIPVGTTKPWVEFMIDNGATVNLITASVLDDDMPICTADARELGGITNQTVKTYVSIYLDIKGTPVKFQIVSNDFLIPFDGMLRRNYLKKEEAVISYYKNALMISGYVMHPIPFIEHEKEHNPKNLRKGYKC</sequence>
<proteinExistence type="predicted"/>
<accession>A0A232EIM6</accession>